<dbReference type="EMBL" id="JAVRRJ010000002">
    <property type="protein sequence ID" value="KAK5089218.1"/>
    <property type="molecule type" value="Genomic_DNA"/>
</dbReference>
<keyword evidence="4" id="KW-0804">Transcription</keyword>
<dbReference type="GO" id="GO:0005634">
    <property type="term" value="C:nucleus"/>
    <property type="evidence" value="ECO:0007669"/>
    <property type="project" value="UniProtKB-SubCell"/>
</dbReference>
<keyword evidence="7" id="KW-1185">Reference proteome</keyword>
<dbReference type="PANTHER" id="PTHR31845:SF33">
    <property type="entry name" value="ZN(II)2CYS6 TRANSCRIPTION FACTOR (EUROFUNG)"/>
    <property type="match status" value="1"/>
</dbReference>
<dbReference type="PANTHER" id="PTHR31845">
    <property type="entry name" value="FINGER DOMAIN PROTEIN, PUTATIVE-RELATED"/>
    <property type="match status" value="1"/>
</dbReference>
<keyword evidence="5" id="KW-0539">Nucleus</keyword>
<keyword evidence="3" id="KW-0238">DNA-binding</keyword>
<dbReference type="Proteomes" id="UP001309876">
    <property type="component" value="Unassembled WGS sequence"/>
</dbReference>
<dbReference type="CDD" id="cd12148">
    <property type="entry name" value="fungal_TF_MHR"/>
    <property type="match status" value="1"/>
</dbReference>
<dbReference type="GO" id="GO:0000976">
    <property type="term" value="F:transcription cis-regulatory region binding"/>
    <property type="evidence" value="ECO:0007669"/>
    <property type="project" value="TreeGrafter"/>
</dbReference>
<evidence type="ECO:0000256" key="3">
    <source>
        <dbReference type="ARBA" id="ARBA00023125"/>
    </source>
</evidence>
<evidence type="ECO:0000256" key="5">
    <source>
        <dbReference type="ARBA" id="ARBA00023242"/>
    </source>
</evidence>
<dbReference type="InterPro" id="IPR051089">
    <property type="entry name" value="prtT"/>
</dbReference>
<sequence length="343" mass="39120">MACWLPERSLILAIATRMSLELHLDDAFDHLVSLSFRGADIPESFVLMKRARTWFGLLVLEKILQVDAGSLLGLKLKGVRRCRVLLNRPFSATLDSRLFSQVELNHLRAKINENLLNNQEGILQAVQDARVDLDVWSQDWLRIMESSPLSGSELPLLVTNLMVQKHWADAMAALRAIRATGIHNIDIMSPEQKEVLRMAKEALQEHLDILVAQPEYIDNFRYAMDFVWAKCAFSFLLLLKFTILLPETGDHDLLQKGRTLCQRAEQYSGHGASKIYLRLLLLGIEKYSSRDQVQSAELDTFIPDEFVFEWDFPGLNLFSSPRGWDLLFDEYLLGDDLFAGIGT</sequence>
<evidence type="ECO:0000313" key="7">
    <source>
        <dbReference type="Proteomes" id="UP001309876"/>
    </source>
</evidence>
<evidence type="ECO:0000256" key="1">
    <source>
        <dbReference type="ARBA" id="ARBA00004123"/>
    </source>
</evidence>
<organism evidence="6 7">
    <name type="scientific">Lithohypha guttulata</name>
    <dbReference type="NCBI Taxonomy" id="1690604"/>
    <lineage>
        <taxon>Eukaryota</taxon>
        <taxon>Fungi</taxon>
        <taxon>Dikarya</taxon>
        <taxon>Ascomycota</taxon>
        <taxon>Pezizomycotina</taxon>
        <taxon>Eurotiomycetes</taxon>
        <taxon>Chaetothyriomycetidae</taxon>
        <taxon>Chaetothyriales</taxon>
        <taxon>Trichomeriaceae</taxon>
        <taxon>Lithohypha</taxon>
    </lineage>
</organism>
<proteinExistence type="predicted"/>
<keyword evidence="2" id="KW-0805">Transcription regulation</keyword>
<reference evidence="6 7" key="1">
    <citation type="submission" date="2023-08" db="EMBL/GenBank/DDBJ databases">
        <title>Black Yeasts Isolated from many extreme environments.</title>
        <authorList>
            <person name="Coleine C."/>
            <person name="Stajich J.E."/>
            <person name="Selbmann L."/>
        </authorList>
    </citation>
    <scope>NUCLEOTIDE SEQUENCE [LARGE SCALE GENOMIC DNA]</scope>
    <source>
        <strain evidence="6 7">CCFEE 5910</strain>
    </source>
</reference>
<dbReference type="GO" id="GO:0000981">
    <property type="term" value="F:DNA-binding transcription factor activity, RNA polymerase II-specific"/>
    <property type="evidence" value="ECO:0007669"/>
    <property type="project" value="TreeGrafter"/>
</dbReference>
<comment type="caution">
    <text evidence="6">The sequence shown here is derived from an EMBL/GenBank/DDBJ whole genome shotgun (WGS) entry which is preliminary data.</text>
</comment>
<evidence type="ECO:0000256" key="2">
    <source>
        <dbReference type="ARBA" id="ARBA00023015"/>
    </source>
</evidence>
<protein>
    <submittedName>
        <fullName evidence="6">Uncharacterized protein</fullName>
    </submittedName>
</protein>
<evidence type="ECO:0000313" key="6">
    <source>
        <dbReference type="EMBL" id="KAK5089218.1"/>
    </source>
</evidence>
<name>A0AAN7Y8F6_9EURO</name>
<evidence type="ECO:0000256" key="4">
    <source>
        <dbReference type="ARBA" id="ARBA00023163"/>
    </source>
</evidence>
<gene>
    <name evidence="6" type="ORF">LTR05_003444</name>
</gene>
<dbReference type="AlphaFoldDB" id="A0AAN7Y8F6"/>
<comment type="subcellular location">
    <subcellularLocation>
        <location evidence="1">Nucleus</location>
    </subcellularLocation>
</comment>
<accession>A0AAN7Y8F6</accession>